<feature type="transmembrane region" description="Helical" evidence="6">
    <location>
        <begin position="268"/>
        <end position="288"/>
    </location>
</feature>
<feature type="transmembrane region" description="Helical" evidence="6">
    <location>
        <begin position="123"/>
        <end position="142"/>
    </location>
</feature>
<evidence type="ECO:0000256" key="2">
    <source>
        <dbReference type="ARBA" id="ARBA00022475"/>
    </source>
</evidence>
<name>A0AB73IGX7_9BURK</name>
<organism evidence="8 9">
    <name type="scientific">Paraburkholderia caledonica</name>
    <dbReference type="NCBI Taxonomy" id="134536"/>
    <lineage>
        <taxon>Bacteria</taxon>
        <taxon>Pseudomonadati</taxon>
        <taxon>Pseudomonadota</taxon>
        <taxon>Betaproteobacteria</taxon>
        <taxon>Burkholderiales</taxon>
        <taxon>Burkholderiaceae</taxon>
        <taxon>Paraburkholderia</taxon>
    </lineage>
</organism>
<keyword evidence="3 6" id="KW-0812">Transmembrane</keyword>
<keyword evidence="2" id="KW-1003">Cell membrane</keyword>
<evidence type="ECO:0000256" key="1">
    <source>
        <dbReference type="ARBA" id="ARBA00004651"/>
    </source>
</evidence>
<dbReference type="RefSeq" id="WP_392394711.1">
    <property type="nucleotide sequence ID" value="NZ_JAURTK010000005.1"/>
</dbReference>
<evidence type="ECO:0000256" key="4">
    <source>
        <dbReference type="ARBA" id="ARBA00022989"/>
    </source>
</evidence>
<comment type="subcellular location">
    <subcellularLocation>
        <location evidence="1">Cell membrane</location>
        <topology evidence="1">Multi-pass membrane protein</topology>
    </subcellularLocation>
</comment>
<feature type="domain" description="Type II secretion system protein GspF" evidence="7">
    <location>
        <begin position="160"/>
        <end position="282"/>
    </location>
</feature>
<evidence type="ECO:0000313" key="8">
    <source>
        <dbReference type="EMBL" id="MDP9649283.1"/>
    </source>
</evidence>
<dbReference type="Proteomes" id="UP001229486">
    <property type="component" value="Unassembled WGS sequence"/>
</dbReference>
<keyword evidence="5 6" id="KW-0472">Membrane</keyword>
<protein>
    <submittedName>
        <fullName evidence="8">Tight adherence protein B</fullName>
    </submittedName>
</protein>
<feature type="transmembrane region" description="Helical" evidence="6">
    <location>
        <begin position="6"/>
        <end position="27"/>
    </location>
</feature>
<feature type="transmembrane region" description="Helical" evidence="6">
    <location>
        <begin position="300"/>
        <end position="319"/>
    </location>
</feature>
<keyword evidence="4 6" id="KW-1133">Transmembrane helix</keyword>
<evidence type="ECO:0000256" key="6">
    <source>
        <dbReference type="SAM" id="Phobius"/>
    </source>
</evidence>
<dbReference type="GO" id="GO:0005886">
    <property type="term" value="C:plasma membrane"/>
    <property type="evidence" value="ECO:0007669"/>
    <property type="project" value="UniProtKB-SubCell"/>
</dbReference>
<evidence type="ECO:0000256" key="5">
    <source>
        <dbReference type="ARBA" id="ARBA00023136"/>
    </source>
</evidence>
<evidence type="ECO:0000256" key="3">
    <source>
        <dbReference type="ARBA" id="ARBA00022692"/>
    </source>
</evidence>
<dbReference type="Pfam" id="PF00482">
    <property type="entry name" value="T2SSF"/>
    <property type="match status" value="1"/>
</dbReference>
<gene>
    <name evidence="8" type="ORF">J2793_004749</name>
</gene>
<dbReference type="Gene3D" id="1.20.81.30">
    <property type="entry name" value="Type II secretion system (T2SS), domain F"/>
    <property type="match status" value="1"/>
</dbReference>
<evidence type="ECO:0000313" key="9">
    <source>
        <dbReference type="Proteomes" id="UP001229486"/>
    </source>
</evidence>
<dbReference type="EMBL" id="JAURTK010000005">
    <property type="protein sequence ID" value="MDP9649283.1"/>
    <property type="molecule type" value="Genomic_DNA"/>
</dbReference>
<feature type="transmembrane region" description="Helical" evidence="6">
    <location>
        <begin position="99"/>
        <end position="117"/>
    </location>
</feature>
<dbReference type="PANTHER" id="PTHR35007">
    <property type="entry name" value="INTEGRAL MEMBRANE PROTEIN-RELATED"/>
    <property type="match status" value="1"/>
</dbReference>
<dbReference type="InterPro" id="IPR042094">
    <property type="entry name" value="T2SS_GspF_sf"/>
</dbReference>
<accession>A0AB73IGX7</accession>
<reference evidence="8" key="1">
    <citation type="submission" date="2023-07" db="EMBL/GenBank/DDBJ databases">
        <title>Sorghum-associated microbial communities from plants grown in Nebraska, USA.</title>
        <authorList>
            <person name="Schachtman D."/>
        </authorList>
    </citation>
    <scope>NUCLEOTIDE SEQUENCE</scope>
    <source>
        <strain evidence="8">DS1061</strain>
    </source>
</reference>
<sequence length="327" mass="36090">MNPIFYAFAFLLFVAVVLGIEGVYQWWNSHHGPAARRLDQRIRALSAGAHAHGERLSILKERMLSNSAPLHALMLRVPRIHAIDRIVVQSGLSHTVGRLVMHSVAAVVVVLLAASFSPVPVPTLVMVLAVAAALAFPTLRVLRARARRLRVLERQLPEAADMISRALRAGHSFSSAIGMLGNEFAEPTGGEFRTVFDEINYGVTMNEALLNLATRVPVRDLRYFVIAVLIQRETGGNLAEILDSIASLVRDRLRLFDQVRVLSAEGRLSAWIIGLLPFAAAGAMNLLNPSFLSVLWEDPAGLKVIESVFVSMLFGVLWMRRIVRIRV</sequence>
<dbReference type="InterPro" id="IPR018076">
    <property type="entry name" value="T2SS_GspF_dom"/>
</dbReference>
<dbReference type="AlphaFoldDB" id="A0AB73IGX7"/>
<proteinExistence type="predicted"/>
<evidence type="ECO:0000259" key="7">
    <source>
        <dbReference type="Pfam" id="PF00482"/>
    </source>
</evidence>
<comment type="caution">
    <text evidence="8">The sequence shown here is derived from an EMBL/GenBank/DDBJ whole genome shotgun (WGS) entry which is preliminary data.</text>
</comment>
<dbReference type="PANTHER" id="PTHR35007:SF1">
    <property type="entry name" value="PILUS ASSEMBLY PROTEIN"/>
    <property type="match status" value="1"/>
</dbReference>